<feature type="region of interest" description="Disordered" evidence="2">
    <location>
        <begin position="1"/>
        <end position="50"/>
    </location>
</feature>
<reference evidence="3" key="1">
    <citation type="submission" date="2014-05" db="EMBL/GenBank/DDBJ databases">
        <authorList>
            <person name="Chronopoulou M."/>
        </authorList>
    </citation>
    <scope>NUCLEOTIDE SEQUENCE</scope>
    <source>
        <tissue evidence="3">Whole organism</tissue>
    </source>
</reference>
<feature type="region of interest" description="Disordered" evidence="2">
    <location>
        <begin position="149"/>
        <end position="188"/>
    </location>
</feature>
<protein>
    <submittedName>
        <fullName evidence="3">Uncharacterized protein</fullName>
    </submittedName>
</protein>
<evidence type="ECO:0000313" key="3">
    <source>
        <dbReference type="EMBL" id="CDW40920.1"/>
    </source>
</evidence>
<proteinExistence type="predicted"/>
<feature type="coiled-coil region" evidence="1">
    <location>
        <begin position="85"/>
        <end position="133"/>
    </location>
</feature>
<keyword evidence="1" id="KW-0175">Coiled coil</keyword>
<evidence type="ECO:0000256" key="2">
    <source>
        <dbReference type="SAM" id="MobiDB-lite"/>
    </source>
</evidence>
<organism evidence="3">
    <name type="scientific">Lepeophtheirus salmonis</name>
    <name type="common">Salmon louse</name>
    <name type="synonym">Caligus salmonis</name>
    <dbReference type="NCBI Taxonomy" id="72036"/>
    <lineage>
        <taxon>Eukaryota</taxon>
        <taxon>Metazoa</taxon>
        <taxon>Ecdysozoa</taxon>
        <taxon>Arthropoda</taxon>
        <taxon>Crustacea</taxon>
        <taxon>Multicrustacea</taxon>
        <taxon>Hexanauplia</taxon>
        <taxon>Copepoda</taxon>
        <taxon>Siphonostomatoida</taxon>
        <taxon>Caligidae</taxon>
        <taxon>Lepeophtheirus</taxon>
    </lineage>
</organism>
<evidence type="ECO:0000256" key="1">
    <source>
        <dbReference type="SAM" id="Coils"/>
    </source>
</evidence>
<feature type="compositionally biased region" description="Acidic residues" evidence="2">
    <location>
        <begin position="26"/>
        <end position="35"/>
    </location>
</feature>
<sequence>MELNANSPFGPTSIAEEHMNGLSQTNEEDEEEEDEDRHHPSSSSDGRRSKLEVNVMNNHHATESVILTTPTSPRSVTTISMSASDDMVEHENERLRDRVSDLEKRVHDQNDEITCLRATLADALRRINSLESDKGHVQVMSTSHPGVRLRRDENYNNSSSININSSITNGRSSGSLSGLRRPLSVSGA</sequence>
<feature type="compositionally biased region" description="Polar residues" evidence="2">
    <location>
        <begin position="1"/>
        <end position="10"/>
    </location>
</feature>
<dbReference type="OrthoDB" id="47802at2759"/>
<dbReference type="InterPro" id="IPR049813">
    <property type="entry name" value="Elp-1-like_TD"/>
</dbReference>
<accession>A0A0K2USB1</accession>
<dbReference type="CDD" id="cd21931">
    <property type="entry name" value="TD_EMAP-like"/>
    <property type="match status" value="1"/>
</dbReference>
<feature type="non-terminal residue" evidence="3">
    <location>
        <position position="188"/>
    </location>
</feature>
<dbReference type="AlphaFoldDB" id="A0A0K2USB1"/>
<name>A0A0K2USB1_LEPSM</name>
<dbReference type="EMBL" id="HACA01023559">
    <property type="protein sequence ID" value="CDW40920.1"/>
    <property type="molecule type" value="Transcribed_RNA"/>
</dbReference>
<feature type="compositionally biased region" description="Low complexity" evidence="2">
    <location>
        <begin position="155"/>
        <end position="188"/>
    </location>
</feature>